<evidence type="ECO:0000313" key="4">
    <source>
        <dbReference type="Proteomes" id="UP001470230"/>
    </source>
</evidence>
<feature type="compositionally biased region" description="Polar residues" evidence="2">
    <location>
        <begin position="75"/>
        <end position="96"/>
    </location>
</feature>
<evidence type="ECO:0000256" key="1">
    <source>
        <dbReference type="SAM" id="Coils"/>
    </source>
</evidence>
<name>A0ABR2L294_9EUKA</name>
<protein>
    <submittedName>
        <fullName evidence="3">Uncharacterized protein</fullName>
    </submittedName>
</protein>
<feature type="region of interest" description="Disordered" evidence="2">
    <location>
        <begin position="733"/>
        <end position="822"/>
    </location>
</feature>
<sequence length="822" mass="92494">MFGEESVRADQERRARQAQYAADLRKQMEDNESSRNKAFQSSASRHILNLNSNSNQPLPRNTSWAPSQYLGLPTSDETSIQNLNENTAPYSSRPSFNVKQIAEDQIRASSVTDDTSLTTYSKSNNNNNYSNYNNNNNGSNNYNNNSNYNFKIQSQIQSLKSSIERIMSVEIPMRMKSSDEAISSLNSKLENALQLSRDSNQAFRDKLAELSFNYNQVNQKYLDHSEKLRSAVSELRNDFSRNNETSNSRFASIESRLDSIESSIRSISNKQQQIERSLAEQNSALTNAISSAEKNANISDQNIMNQLETLNRETISTFSQVNQAIESSTVGLNESITSLAKDVRESFKIIRTETENEISQLKAQNENSFNEIGKNFSSFQTEVVSTFTTFREIMNSGLETLQDAYTTESKARNDSDQILSSNQKDIVVKFTDQCDSIQKTIEKVESSISPTVDQICNSYFLKWKNELSTFINGTLNSIEGLQTKINENEQKFTEFTSLQAKTNNDVLEQLSIESQAKEQMNAEISGIKNQVDEEINKTDNKFKQNDKKIGQIDNKFKKNDKKIVQIDKKFKQNDEKIGKIDNRLQQNDEIVGHINDKIGQHDTKIGEANDKIVQIDEKLVQFDGRIDQTGNKISQTDEKLGQMDENYQSRLSGIDQEITENIKKKIATLEAQAGTTQATTTINERLDTAIDQIEKLTTKIPSDLTDRLSQVETISSNQSALNQRIAQIETAMKSGKSTKKSLTKPQSPNSDNGQNDFQKMGKAFFNGINDFNSNGSPNSSPPSTPRANKSDEDNNAQNSKKPREPSGNSSSGSRSKKKNDSK</sequence>
<feature type="coiled-coil region" evidence="1">
    <location>
        <begin position="344"/>
        <end position="371"/>
    </location>
</feature>
<dbReference type="EMBL" id="JAPFFF010000002">
    <property type="protein sequence ID" value="KAK8897213.1"/>
    <property type="molecule type" value="Genomic_DNA"/>
</dbReference>
<keyword evidence="1" id="KW-0175">Coiled coil</keyword>
<proteinExistence type="predicted"/>
<organism evidence="3 4">
    <name type="scientific">Tritrichomonas musculus</name>
    <dbReference type="NCBI Taxonomy" id="1915356"/>
    <lineage>
        <taxon>Eukaryota</taxon>
        <taxon>Metamonada</taxon>
        <taxon>Parabasalia</taxon>
        <taxon>Tritrichomonadida</taxon>
        <taxon>Tritrichomonadidae</taxon>
        <taxon>Tritrichomonas</taxon>
    </lineage>
</organism>
<feature type="compositionally biased region" description="Basic and acidic residues" evidence="2">
    <location>
        <begin position="23"/>
        <end position="35"/>
    </location>
</feature>
<feature type="compositionally biased region" description="Basic and acidic residues" evidence="2">
    <location>
        <begin position="1"/>
        <end position="15"/>
    </location>
</feature>
<feature type="region of interest" description="Disordered" evidence="2">
    <location>
        <begin position="1"/>
        <end position="96"/>
    </location>
</feature>
<dbReference type="SUPFAM" id="SSF57997">
    <property type="entry name" value="Tropomyosin"/>
    <property type="match status" value="1"/>
</dbReference>
<comment type="caution">
    <text evidence="3">The sequence shown here is derived from an EMBL/GenBank/DDBJ whole genome shotgun (WGS) entry which is preliminary data.</text>
</comment>
<feature type="compositionally biased region" description="Polar residues" evidence="2">
    <location>
        <begin position="56"/>
        <end position="66"/>
    </location>
</feature>
<reference evidence="3 4" key="1">
    <citation type="submission" date="2024-04" db="EMBL/GenBank/DDBJ databases">
        <title>Tritrichomonas musculus Genome.</title>
        <authorList>
            <person name="Alves-Ferreira E."/>
            <person name="Grigg M."/>
            <person name="Lorenzi H."/>
            <person name="Galac M."/>
        </authorList>
    </citation>
    <scope>NUCLEOTIDE SEQUENCE [LARGE SCALE GENOMIC DNA]</scope>
    <source>
        <strain evidence="3 4">EAF2021</strain>
    </source>
</reference>
<evidence type="ECO:0000313" key="3">
    <source>
        <dbReference type="EMBL" id="KAK8897213.1"/>
    </source>
</evidence>
<feature type="region of interest" description="Disordered" evidence="2">
    <location>
        <begin position="116"/>
        <end position="146"/>
    </location>
</feature>
<evidence type="ECO:0000256" key="2">
    <source>
        <dbReference type="SAM" id="MobiDB-lite"/>
    </source>
</evidence>
<gene>
    <name evidence="3" type="ORF">M9Y10_015148</name>
</gene>
<dbReference type="Gene3D" id="1.10.287.1490">
    <property type="match status" value="1"/>
</dbReference>
<dbReference type="Proteomes" id="UP001470230">
    <property type="component" value="Unassembled WGS sequence"/>
</dbReference>
<feature type="compositionally biased region" description="Polar residues" evidence="2">
    <location>
        <begin position="745"/>
        <end position="757"/>
    </location>
</feature>
<feature type="compositionally biased region" description="Low complexity" evidence="2">
    <location>
        <begin position="120"/>
        <end position="146"/>
    </location>
</feature>
<accession>A0ABR2L294</accession>
<keyword evidence="4" id="KW-1185">Reference proteome</keyword>